<name>X1MXW2_9ZZZZ</name>
<sequence>MDQKRGIFMKAIVYTKYGPPEVLQLKEVEKSTPKDNEVLIRVYATTVTSGDVKARSATFTPVPLLLGRMQTGLTKPKKTTPGMELAVGTNCRGSQLCIKRAQKGKCCHNCGT</sequence>
<gene>
    <name evidence="1" type="ORF">S06H3_45837</name>
</gene>
<reference evidence="1" key="1">
    <citation type="journal article" date="2014" name="Front. Microbiol.">
        <title>High frequency of phylogenetically diverse reductive dehalogenase-homologous genes in deep subseafloor sedimentary metagenomes.</title>
        <authorList>
            <person name="Kawai M."/>
            <person name="Futagami T."/>
            <person name="Toyoda A."/>
            <person name="Takaki Y."/>
            <person name="Nishi S."/>
            <person name="Hori S."/>
            <person name="Arai W."/>
            <person name="Tsubouchi T."/>
            <person name="Morono Y."/>
            <person name="Uchiyama I."/>
            <person name="Ito T."/>
            <person name="Fujiyama A."/>
            <person name="Inagaki F."/>
            <person name="Takami H."/>
        </authorList>
    </citation>
    <scope>NUCLEOTIDE SEQUENCE</scope>
    <source>
        <strain evidence="1">Expedition CK06-06</strain>
    </source>
</reference>
<dbReference type="SUPFAM" id="SSF50129">
    <property type="entry name" value="GroES-like"/>
    <property type="match status" value="1"/>
</dbReference>
<dbReference type="Gene3D" id="3.90.180.10">
    <property type="entry name" value="Medium-chain alcohol dehydrogenases, catalytic domain"/>
    <property type="match status" value="1"/>
</dbReference>
<dbReference type="EMBL" id="BARV01028659">
    <property type="protein sequence ID" value="GAI36123.1"/>
    <property type="molecule type" value="Genomic_DNA"/>
</dbReference>
<dbReference type="AlphaFoldDB" id="X1MXW2"/>
<proteinExistence type="predicted"/>
<protein>
    <submittedName>
        <fullName evidence="1">Uncharacterized protein</fullName>
    </submittedName>
</protein>
<organism evidence="1">
    <name type="scientific">marine sediment metagenome</name>
    <dbReference type="NCBI Taxonomy" id="412755"/>
    <lineage>
        <taxon>unclassified sequences</taxon>
        <taxon>metagenomes</taxon>
        <taxon>ecological metagenomes</taxon>
    </lineage>
</organism>
<dbReference type="InterPro" id="IPR011032">
    <property type="entry name" value="GroES-like_sf"/>
</dbReference>
<accession>X1MXW2</accession>
<evidence type="ECO:0000313" key="1">
    <source>
        <dbReference type="EMBL" id="GAI36123.1"/>
    </source>
</evidence>
<comment type="caution">
    <text evidence="1">The sequence shown here is derived from an EMBL/GenBank/DDBJ whole genome shotgun (WGS) entry which is preliminary data.</text>
</comment>